<dbReference type="RefSeq" id="WP_169249985.1">
    <property type="nucleotide sequence ID" value="NZ_SPMZ01000059.1"/>
</dbReference>
<keyword evidence="3" id="KW-1185">Reference proteome</keyword>
<name>A0ABX1TPX7_9GAMM</name>
<dbReference type="SUPFAM" id="SSF52833">
    <property type="entry name" value="Thioredoxin-like"/>
    <property type="match status" value="1"/>
</dbReference>
<proteinExistence type="predicted"/>
<dbReference type="InterPro" id="IPR036249">
    <property type="entry name" value="Thioredoxin-like_sf"/>
</dbReference>
<dbReference type="EMBL" id="SPMZ01000059">
    <property type="protein sequence ID" value="NMQ20716.1"/>
    <property type="molecule type" value="Genomic_DNA"/>
</dbReference>
<accession>A0ABX1TPX7</accession>
<feature type="signal peptide" evidence="1">
    <location>
        <begin position="1"/>
        <end position="22"/>
    </location>
</feature>
<evidence type="ECO:0000313" key="3">
    <source>
        <dbReference type="Proteomes" id="UP000760480"/>
    </source>
</evidence>
<dbReference type="Pfam" id="PF06764">
    <property type="entry name" value="DUF1223"/>
    <property type="match status" value="1"/>
</dbReference>
<feature type="chain" id="PRO_5046403823" evidence="1">
    <location>
        <begin position="23"/>
        <end position="263"/>
    </location>
</feature>
<dbReference type="PANTHER" id="PTHR36057">
    <property type="match status" value="1"/>
</dbReference>
<protein>
    <submittedName>
        <fullName evidence="2">DUF1223 domain-containing protein</fullName>
    </submittedName>
</protein>
<reference evidence="2 3" key="1">
    <citation type="submission" date="2019-03" db="EMBL/GenBank/DDBJ databases">
        <title>Metabolic reconstructions from genomes of highly enriched 'Candidatus Accumulibacter' and 'Candidatus Competibacter' bioreactor populations.</title>
        <authorList>
            <person name="Annavajhala M.K."/>
            <person name="Welles L."/>
            <person name="Abbas B."/>
            <person name="Sorokin D."/>
            <person name="Park H."/>
            <person name="Van Loosdrecht M."/>
            <person name="Chandran K."/>
        </authorList>
    </citation>
    <scope>NUCLEOTIDE SEQUENCE [LARGE SCALE GENOMIC DNA]</scope>
    <source>
        <strain evidence="2 3">SBR_G</strain>
    </source>
</reference>
<dbReference type="InterPro" id="IPR010634">
    <property type="entry name" value="DUF1223"/>
</dbReference>
<sequence>MKIPSLAITLILTLAWTPNLLAKPADCVAVSSSTRTALVELYTSEGCNSCPPADRWLSRQSEAEWDSRQVVALAFHVDYWDRLGWKDRFAQPAFSARQRALAAQQGSRTVYTPQVLVSGRSLPQWQRPEDFQQEITTLTAQPAPADLRAELIPEPDRWRVRASGQARAPVARGELGLFVAIYQDRLDSQVTAGENAGEWLRHDRVTRALLGPLAIDPDGRFAHTVSVPLPDEFVARDAGVVIFLQRLQSGEVLQALARAACAG</sequence>
<gene>
    <name evidence="2" type="ORF">E4P82_16865</name>
</gene>
<organism evidence="2 3">
    <name type="scientific">Candidatus Competibacter phosphatis</name>
    <dbReference type="NCBI Taxonomy" id="221280"/>
    <lineage>
        <taxon>Bacteria</taxon>
        <taxon>Pseudomonadati</taxon>
        <taxon>Pseudomonadota</taxon>
        <taxon>Gammaproteobacteria</taxon>
        <taxon>Candidatus Competibacteraceae</taxon>
        <taxon>Candidatus Competibacter</taxon>
    </lineage>
</organism>
<comment type="caution">
    <text evidence="2">The sequence shown here is derived from an EMBL/GenBank/DDBJ whole genome shotgun (WGS) entry which is preliminary data.</text>
</comment>
<dbReference type="PANTHER" id="PTHR36057:SF1">
    <property type="entry name" value="LIPOPROTEIN LIPID ATTACHMENT SITE-LIKE PROTEIN, PUTATIVE (DUF1223)-RELATED"/>
    <property type="match status" value="1"/>
</dbReference>
<dbReference type="Proteomes" id="UP000760480">
    <property type="component" value="Unassembled WGS sequence"/>
</dbReference>
<evidence type="ECO:0000313" key="2">
    <source>
        <dbReference type="EMBL" id="NMQ20716.1"/>
    </source>
</evidence>
<evidence type="ECO:0000256" key="1">
    <source>
        <dbReference type="SAM" id="SignalP"/>
    </source>
</evidence>
<keyword evidence="1" id="KW-0732">Signal</keyword>